<proteinExistence type="predicted"/>
<feature type="transmembrane region" description="Helical" evidence="1">
    <location>
        <begin position="40"/>
        <end position="62"/>
    </location>
</feature>
<evidence type="ECO:0000313" key="3">
    <source>
        <dbReference type="Proteomes" id="UP001204524"/>
    </source>
</evidence>
<sequence>MSQPSPEPVPPAVRAQILATEHWGLLAVRSQTWNEVMGRISAQLTFTSAVLVFLALAVQGLGYTETFRILAITLGLVVLLTGTLTSFRVANASQEDYFFVLGMNRLRAAYVALDPTLAPYFVTGIGDDPRQVTQTYTMGPVRDVNHVLASAAIFVVVVNSIVVGGLVAFIAWPGGPWLAAILGVVLALVHVGLWVLHGKRTYDVNTDPRWVRFPGADGEADGDAELS</sequence>
<gene>
    <name evidence="2" type="ORF">NCI01_19355</name>
</gene>
<accession>A0ABT1L1Q8</accession>
<protein>
    <recommendedName>
        <fullName evidence="4">ABC transporter permease</fullName>
    </recommendedName>
</protein>
<feature type="transmembrane region" description="Helical" evidence="1">
    <location>
        <begin position="147"/>
        <end position="171"/>
    </location>
</feature>
<feature type="transmembrane region" description="Helical" evidence="1">
    <location>
        <begin position="107"/>
        <end position="126"/>
    </location>
</feature>
<feature type="transmembrane region" description="Helical" evidence="1">
    <location>
        <begin position="177"/>
        <end position="196"/>
    </location>
</feature>
<dbReference type="EMBL" id="JANARS010000010">
    <property type="protein sequence ID" value="MCP3423970.1"/>
    <property type="molecule type" value="Genomic_DNA"/>
</dbReference>
<evidence type="ECO:0000256" key="1">
    <source>
        <dbReference type="SAM" id="Phobius"/>
    </source>
</evidence>
<comment type="caution">
    <text evidence="2">The sequence shown here is derived from an EMBL/GenBank/DDBJ whole genome shotgun (WGS) entry which is preliminary data.</text>
</comment>
<name>A0ABT1L1Q8_9ACTN</name>
<dbReference type="RefSeq" id="WP_254183131.1">
    <property type="nucleotide sequence ID" value="NZ_JANARS010000010.1"/>
</dbReference>
<feature type="transmembrane region" description="Helical" evidence="1">
    <location>
        <begin position="69"/>
        <end position="87"/>
    </location>
</feature>
<keyword evidence="3" id="KW-1185">Reference proteome</keyword>
<keyword evidence="1" id="KW-1133">Transmembrane helix</keyword>
<evidence type="ECO:0008006" key="4">
    <source>
        <dbReference type="Google" id="ProtNLM"/>
    </source>
</evidence>
<evidence type="ECO:0000313" key="2">
    <source>
        <dbReference type="EMBL" id="MCP3423970.1"/>
    </source>
</evidence>
<reference evidence="2 3" key="1">
    <citation type="submission" date="2022-06" db="EMBL/GenBank/DDBJ databases">
        <authorList>
            <person name="So Y."/>
        </authorList>
    </citation>
    <scope>NUCLEOTIDE SEQUENCE [LARGE SCALE GENOMIC DNA]</scope>
    <source>
        <strain evidence="2 3">STR3</strain>
    </source>
</reference>
<organism evidence="2 3">
    <name type="scientific">Nocardioides pinisoli</name>
    <dbReference type="NCBI Taxonomy" id="2950279"/>
    <lineage>
        <taxon>Bacteria</taxon>
        <taxon>Bacillati</taxon>
        <taxon>Actinomycetota</taxon>
        <taxon>Actinomycetes</taxon>
        <taxon>Propionibacteriales</taxon>
        <taxon>Nocardioidaceae</taxon>
        <taxon>Nocardioides</taxon>
    </lineage>
</organism>
<keyword evidence="1" id="KW-0812">Transmembrane</keyword>
<keyword evidence="1" id="KW-0472">Membrane</keyword>
<dbReference type="Proteomes" id="UP001204524">
    <property type="component" value="Unassembled WGS sequence"/>
</dbReference>